<evidence type="ECO:0000256" key="2">
    <source>
        <dbReference type="ARBA" id="ARBA00023180"/>
    </source>
</evidence>
<comment type="caution">
    <text evidence="5">The sequence shown here is derived from an EMBL/GenBank/DDBJ whole genome shotgun (WGS) entry which is preliminary data.</text>
</comment>
<reference evidence="6" key="1">
    <citation type="journal article" date="2019" name="Int. J. Syst. Evol. Microbiol.">
        <title>The Global Catalogue of Microorganisms (GCM) 10K type strain sequencing project: providing services to taxonomists for standard genome sequencing and annotation.</title>
        <authorList>
            <consortium name="The Broad Institute Genomics Platform"/>
            <consortium name="The Broad Institute Genome Sequencing Center for Infectious Disease"/>
            <person name="Wu L."/>
            <person name="Ma J."/>
        </authorList>
    </citation>
    <scope>NUCLEOTIDE SEQUENCE [LARGE SCALE GENOMIC DNA]</scope>
    <source>
        <strain evidence="6">JCM 31319</strain>
    </source>
</reference>
<evidence type="ECO:0000256" key="4">
    <source>
        <dbReference type="SAM" id="SignalP"/>
    </source>
</evidence>
<feature type="signal peptide" evidence="4">
    <location>
        <begin position="1"/>
        <end position="20"/>
    </location>
</feature>
<evidence type="ECO:0000256" key="1">
    <source>
        <dbReference type="ARBA" id="ARBA00022723"/>
    </source>
</evidence>
<dbReference type="PANTHER" id="PTHR42970">
    <property type="entry name" value="PECTATE LYASE C-RELATED"/>
    <property type="match status" value="1"/>
</dbReference>
<accession>A0ABW3SLX6</accession>
<keyword evidence="1" id="KW-0479">Metal-binding</keyword>
<dbReference type="EMBL" id="JBHTLD010000014">
    <property type="protein sequence ID" value="MFD1185176.1"/>
    <property type="molecule type" value="Genomic_DNA"/>
</dbReference>
<feature type="chain" id="PRO_5046086812" evidence="4">
    <location>
        <begin position="21"/>
        <end position="473"/>
    </location>
</feature>
<gene>
    <name evidence="5" type="ORF">ACFQ2O_03080</name>
</gene>
<sequence>MKKHITNAILGVFLTAGLVACSGGSDSEPDPQPEPTPAPASGVSPDTKPEGEAIAFPGAEGFGKITTGGRGGKVYIVTNLNDSGAGSLRDAINAFGARTVVFAVSGTIQLQSPLTIRNNDITIAGQSAPRDGICLRNYPVTVSADNVIVRYMRFRMGDAKAVEGDAFGGRNRKNIIIDHCSVSWATDEVASFYDNENFTMQWSLVSESLNESVHVKGAHGYGGMWGGMGASFHHNLLAHHNSRNPRFNGARYHKQPGKEIVDYRNNVVYNWGSNSTYGGEEGNHNMVNNYYKAGPATPSSKTSRIVNPSISEGNGYGKFYVTGNYVAGNSAVTTDNWNGGVQGAPASEVKVTQPFVAIALSEQSATEAYEQVLNKVGASLHRDAVDARIIADVRSGTATKGKNSNGIIDSQEDVGGWPELKSATAPADADKDGIPDAWESQNGLNPNEPKDASYYKKGTPYTYLEVYLNSLVE</sequence>
<dbReference type="GO" id="GO:0016829">
    <property type="term" value="F:lyase activity"/>
    <property type="evidence" value="ECO:0007669"/>
    <property type="project" value="UniProtKB-KW"/>
</dbReference>
<dbReference type="RefSeq" id="WP_377522825.1">
    <property type="nucleotide sequence ID" value="NZ_JBHTLD010000014.1"/>
</dbReference>
<feature type="compositionally biased region" description="Polar residues" evidence="3">
    <location>
        <begin position="398"/>
        <end position="408"/>
    </location>
</feature>
<proteinExistence type="predicted"/>
<dbReference type="PROSITE" id="PS51257">
    <property type="entry name" value="PROKAR_LIPOPROTEIN"/>
    <property type="match status" value="1"/>
</dbReference>
<dbReference type="SUPFAM" id="SSF51126">
    <property type="entry name" value="Pectin lyase-like"/>
    <property type="match status" value="1"/>
</dbReference>
<dbReference type="Proteomes" id="UP001597094">
    <property type="component" value="Unassembled WGS sequence"/>
</dbReference>
<dbReference type="InterPro" id="IPR052063">
    <property type="entry name" value="Polysaccharide_Lyase_1"/>
</dbReference>
<evidence type="ECO:0000256" key="3">
    <source>
        <dbReference type="SAM" id="MobiDB-lite"/>
    </source>
</evidence>
<keyword evidence="5" id="KW-0456">Lyase</keyword>
<evidence type="ECO:0000313" key="5">
    <source>
        <dbReference type="EMBL" id="MFD1185176.1"/>
    </source>
</evidence>
<keyword evidence="2" id="KW-0325">Glycoprotein</keyword>
<dbReference type="PANTHER" id="PTHR42970:SF1">
    <property type="entry name" value="PECTATE LYASE C-RELATED"/>
    <property type="match status" value="1"/>
</dbReference>
<evidence type="ECO:0000313" key="6">
    <source>
        <dbReference type="Proteomes" id="UP001597094"/>
    </source>
</evidence>
<organism evidence="5 6">
    <name type="scientific">Pontibacter rugosus</name>
    <dbReference type="NCBI Taxonomy" id="1745966"/>
    <lineage>
        <taxon>Bacteria</taxon>
        <taxon>Pseudomonadati</taxon>
        <taxon>Bacteroidota</taxon>
        <taxon>Cytophagia</taxon>
        <taxon>Cytophagales</taxon>
        <taxon>Hymenobacteraceae</taxon>
        <taxon>Pontibacter</taxon>
    </lineage>
</organism>
<dbReference type="InterPro" id="IPR012334">
    <property type="entry name" value="Pectin_lyas_fold"/>
</dbReference>
<feature type="region of interest" description="Disordered" evidence="3">
    <location>
        <begin position="23"/>
        <end position="52"/>
    </location>
</feature>
<keyword evidence="4" id="KW-0732">Signal</keyword>
<feature type="region of interest" description="Disordered" evidence="3">
    <location>
        <begin position="398"/>
        <end position="454"/>
    </location>
</feature>
<dbReference type="Gene3D" id="2.160.20.10">
    <property type="entry name" value="Single-stranded right-handed beta-helix, Pectin lyase-like"/>
    <property type="match status" value="1"/>
</dbReference>
<protein>
    <submittedName>
        <fullName evidence="5">Polysaccharide lyase family 1 protein</fullName>
    </submittedName>
</protein>
<name>A0ABW3SLX6_9BACT</name>
<dbReference type="InterPro" id="IPR011050">
    <property type="entry name" value="Pectin_lyase_fold/virulence"/>
</dbReference>
<keyword evidence="6" id="KW-1185">Reference proteome</keyword>